<dbReference type="Gene3D" id="3.40.50.880">
    <property type="match status" value="1"/>
</dbReference>
<dbReference type="GO" id="GO:0016740">
    <property type="term" value="F:transferase activity"/>
    <property type="evidence" value="ECO:0007669"/>
    <property type="project" value="UniProtKB-KW"/>
</dbReference>
<comment type="caution">
    <text evidence="1">The sequence shown here is derived from an EMBL/GenBank/DDBJ whole genome shotgun (WGS) entry which is preliminary data.</text>
</comment>
<sequence>MNKRPVIGVTPDIEFCPEGSPPRDFYFVDARNVDGLREAGATAVLLPHEADDIDAYLNLLDGLLVTGGGYQFQVPGLFRHDGTEPPEKERRTRFEAALLRRAIERDLAVLAVCGGFQTLNMVTGGDLVVTLGDVRAEWSRHSGPSYTQTVHPVQVVPGTRLAAVTGASSFDVNTRHRQGVLAAGAGAVVSAWSDDGVVEAIEVPGQRFCIGTQWHPEFLLSEPERRLMQAFVRASAA</sequence>
<dbReference type="RefSeq" id="WP_133703905.1">
    <property type="nucleotide sequence ID" value="NZ_SNXS01000016.1"/>
</dbReference>
<dbReference type="InParanoid" id="A0A4R6QCN9"/>
<name>A0A4R6QCN9_9BURK</name>
<proteinExistence type="predicted"/>
<organism evidence="1 2">
    <name type="scientific">Roseateles toxinivorans</name>
    <dbReference type="NCBI Taxonomy" id="270368"/>
    <lineage>
        <taxon>Bacteria</taxon>
        <taxon>Pseudomonadati</taxon>
        <taxon>Pseudomonadota</taxon>
        <taxon>Betaproteobacteria</taxon>
        <taxon>Burkholderiales</taxon>
        <taxon>Sphaerotilaceae</taxon>
        <taxon>Roseateles</taxon>
    </lineage>
</organism>
<evidence type="ECO:0000313" key="1">
    <source>
        <dbReference type="EMBL" id="TDP60408.1"/>
    </source>
</evidence>
<dbReference type="OrthoDB" id="9813383at2"/>
<dbReference type="InterPro" id="IPR029062">
    <property type="entry name" value="Class_I_gatase-like"/>
</dbReference>
<dbReference type="GO" id="GO:0006598">
    <property type="term" value="P:polyamine catabolic process"/>
    <property type="evidence" value="ECO:0007669"/>
    <property type="project" value="TreeGrafter"/>
</dbReference>
<gene>
    <name evidence="1" type="ORF">DES47_1167</name>
</gene>
<dbReference type="GO" id="GO:0005829">
    <property type="term" value="C:cytosol"/>
    <property type="evidence" value="ECO:0007669"/>
    <property type="project" value="TreeGrafter"/>
</dbReference>
<reference evidence="1 2" key="1">
    <citation type="submission" date="2019-03" db="EMBL/GenBank/DDBJ databases">
        <title>Genomic Encyclopedia of Type Strains, Phase IV (KMG-IV): sequencing the most valuable type-strain genomes for metagenomic binning, comparative biology and taxonomic classification.</title>
        <authorList>
            <person name="Goeker M."/>
        </authorList>
    </citation>
    <scope>NUCLEOTIDE SEQUENCE [LARGE SCALE GENOMIC DNA]</scope>
    <source>
        <strain evidence="1 2">DSM 16998</strain>
    </source>
</reference>
<dbReference type="Pfam" id="PF07722">
    <property type="entry name" value="Peptidase_C26"/>
    <property type="match status" value="1"/>
</dbReference>
<dbReference type="PROSITE" id="PS51273">
    <property type="entry name" value="GATASE_TYPE_1"/>
    <property type="match status" value="1"/>
</dbReference>
<keyword evidence="2" id="KW-1185">Reference proteome</keyword>
<dbReference type="GO" id="GO:0033969">
    <property type="term" value="F:gamma-glutamyl-gamma-aminobutyrate hydrolase activity"/>
    <property type="evidence" value="ECO:0007669"/>
    <property type="project" value="TreeGrafter"/>
</dbReference>
<dbReference type="AlphaFoldDB" id="A0A4R6QCN9"/>
<dbReference type="EMBL" id="SNXS01000016">
    <property type="protein sequence ID" value="TDP60408.1"/>
    <property type="molecule type" value="Genomic_DNA"/>
</dbReference>
<dbReference type="InterPro" id="IPR011697">
    <property type="entry name" value="Peptidase_C26"/>
</dbReference>
<keyword evidence="1" id="KW-0808">Transferase</keyword>
<dbReference type="PANTHER" id="PTHR43235">
    <property type="entry name" value="GLUTAMINE AMIDOTRANSFERASE PB2B2.05-RELATED"/>
    <property type="match status" value="1"/>
</dbReference>
<evidence type="ECO:0000313" key="2">
    <source>
        <dbReference type="Proteomes" id="UP000295361"/>
    </source>
</evidence>
<dbReference type="SUPFAM" id="SSF52317">
    <property type="entry name" value="Class I glutamine amidotransferase-like"/>
    <property type="match status" value="1"/>
</dbReference>
<dbReference type="PANTHER" id="PTHR43235:SF1">
    <property type="entry name" value="GLUTAMINE AMIDOTRANSFERASE PB2B2.05-RELATED"/>
    <property type="match status" value="1"/>
</dbReference>
<protein>
    <submittedName>
        <fullName evidence="1">Putative glutamine amidotransferase</fullName>
    </submittedName>
</protein>
<dbReference type="Proteomes" id="UP000295361">
    <property type="component" value="Unassembled WGS sequence"/>
</dbReference>
<dbReference type="InterPro" id="IPR044668">
    <property type="entry name" value="PuuD-like"/>
</dbReference>
<keyword evidence="1" id="KW-0315">Glutamine amidotransferase</keyword>
<accession>A0A4R6QCN9</accession>